<comment type="caution">
    <text evidence="3">The sequence shown here is derived from an EMBL/GenBank/DDBJ whole genome shotgun (WGS) entry which is preliminary data.</text>
</comment>
<evidence type="ECO:0000313" key="3">
    <source>
        <dbReference type="EMBL" id="GAA3052436.1"/>
    </source>
</evidence>
<feature type="transmembrane region" description="Helical" evidence="2">
    <location>
        <begin position="314"/>
        <end position="338"/>
    </location>
</feature>
<feature type="transmembrane region" description="Helical" evidence="2">
    <location>
        <begin position="56"/>
        <end position="79"/>
    </location>
</feature>
<dbReference type="Proteomes" id="UP001500236">
    <property type="component" value="Unassembled WGS sequence"/>
</dbReference>
<evidence type="ECO:0000313" key="4">
    <source>
        <dbReference type="Proteomes" id="UP001500236"/>
    </source>
</evidence>
<feature type="compositionally biased region" description="Low complexity" evidence="1">
    <location>
        <begin position="149"/>
        <end position="163"/>
    </location>
</feature>
<dbReference type="InterPro" id="IPR008910">
    <property type="entry name" value="MSC_TM_helix"/>
</dbReference>
<protein>
    <submittedName>
        <fullName evidence="3">Uncharacterized protein</fullName>
    </submittedName>
</protein>
<feature type="transmembrane region" description="Helical" evidence="2">
    <location>
        <begin position="281"/>
        <end position="302"/>
    </location>
</feature>
<feature type="transmembrane region" description="Helical" evidence="2">
    <location>
        <begin position="15"/>
        <end position="36"/>
    </location>
</feature>
<proteinExistence type="predicted"/>
<evidence type="ECO:0000256" key="2">
    <source>
        <dbReference type="SAM" id="Phobius"/>
    </source>
</evidence>
<keyword evidence="2" id="KW-0472">Membrane</keyword>
<feature type="compositionally biased region" description="Pro residues" evidence="1">
    <location>
        <begin position="453"/>
        <end position="479"/>
    </location>
</feature>
<evidence type="ECO:0000256" key="1">
    <source>
        <dbReference type="SAM" id="MobiDB-lite"/>
    </source>
</evidence>
<dbReference type="InterPro" id="IPR045275">
    <property type="entry name" value="MscS_archaea/bacteria_type"/>
</dbReference>
<feature type="transmembrane region" description="Helical" evidence="2">
    <location>
        <begin position="373"/>
        <end position="397"/>
    </location>
</feature>
<dbReference type="PANTHER" id="PTHR30221">
    <property type="entry name" value="SMALL-CONDUCTANCE MECHANOSENSITIVE CHANNEL"/>
    <property type="match status" value="1"/>
</dbReference>
<organism evidence="3 4">
    <name type="scientific">Nesterenkonia aethiopica</name>
    <dbReference type="NCBI Taxonomy" id="269144"/>
    <lineage>
        <taxon>Bacteria</taxon>
        <taxon>Bacillati</taxon>
        <taxon>Actinomycetota</taxon>
        <taxon>Actinomycetes</taxon>
        <taxon>Micrococcales</taxon>
        <taxon>Micrococcaceae</taxon>
        <taxon>Nesterenkonia</taxon>
    </lineage>
</organism>
<feature type="compositionally biased region" description="Gly residues" evidence="1">
    <location>
        <begin position="433"/>
        <end position="448"/>
    </location>
</feature>
<keyword evidence="2" id="KW-0812">Transmembrane</keyword>
<feature type="transmembrane region" description="Helical" evidence="2">
    <location>
        <begin position="99"/>
        <end position="120"/>
    </location>
</feature>
<gene>
    <name evidence="3" type="ORF">GCM10010529_03080</name>
</gene>
<reference evidence="4" key="1">
    <citation type="journal article" date="2019" name="Int. J. Syst. Evol. Microbiol.">
        <title>The Global Catalogue of Microorganisms (GCM) 10K type strain sequencing project: providing services to taxonomists for standard genome sequencing and annotation.</title>
        <authorList>
            <consortium name="The Broad Institute Genomics Platform"/>
            <consortium name="The Broad Institute Genome Sequencing Center for Infectious Disease"/>
            <person name="Wu L."/>
            <person name="Ma J."/>
        </authorList>
    </citation>
    <scope>NUCLEOTIDE SEQUENCE [LARGE SCALE GENOMIC DNA]</scope>
    <source>
        <strain evidence="4">JCM 14309</strain>
    </source>
</reference>
<dbReference type="NCBIfam" id="NF033912">
    <property type="entry name" value="msc"/>
    <property type="match status" value="1"/>
</dbReference>
<dbReference type="Pfam" id="PF05552">
    <property type="entry name" value="MS_channel_1st_1"/>
    <property type="match status" value="3"/>
</dbReference>
<feature type="region of interest" description="Disordered" evidence="1">
    <location>
        <begin position="148"/>
        <end position="175"/>
    </location>
</feature>
<accession>A0ABP6LNP7</accession>
<dbReference type="EMBL" id="BAAAVT010000002">
    <property type="protein sequence ID" value="GAA3052436.1"/>
    <property type="molecule type" value="Genomic_DNA"/>
</dbReference>
<feature type="transmembrane region" description="Helical" evidence="2">
    <location>
        <begin position="192"/>
        <end position="213"/>
    </location>
</feature>
<feature type="transmembrane region" description="Helical" evidence="2">
    <location>
        <begin position="225"/>
        <end position="246"/>
    </location>
</feature>
<keyword evidence="2" id="KW-1133">Transmembrane helix</keyword>
<dbReference type="PANTHER" id="PTHR30221:SF1">
    <property type="entry name" value="SMALL-CONDUCTANCE MECHANOSENSITIVE CHANNEL"/>
    <property type="match status" value="1"/>
</dbReference>
<name>A0ABP6LNP7_9MICC</name>
<dbReference type="RefSeq" id="WP_344682817.1">
    <property type="nucleotide sequence ID" value="NZ_BAAAVT010000002.1"/>
</dbReference>
<feature type="region of interest" description="Disordered" evidence="1">
    <location>
        <begin position="407"/>
        <end position="479"/>
    </location>
</feature>
<keyword evidence="4" id="KW-1185">Reference proteome</keyword>
<feature type="transmembrane region" description="Helical" evidence="2">
    <location>
        <begin position="350"/>
        <end position="367"/>
    </location>
</feature>
<dbReference type="Gene3D" id="1.10.287.1260">
    <property type="match status" value="2"/>
</dbReference>
<sequence length="479" mass="48399">MNLGDYDWLGLVEKVVIALVILLVTWIVAKVVRWAVAKLVRSVPLLQRGGDGGQSLGEGLGQIASLLIWLFGLVAVLQVFALEQVLTPVQELLQVSLGFLPNIIAAGVIFFIGVVIARLVKQLIEATVGRVNFYGLANRARSAADRTSEAAGAPGTAAPAGQSGPPPGQAPGGASAEAVDVNRRITSTIANIVFAIIVIVVGIAALQVLGISAISEPATAMLDMILNAIPAIIAAALILGVGVLIAKFIGGLLESTLGSIGTDRFAATLGVEPQQSSVSSILAKIGQVAIVLFFAIMAARALNFPEITLILNEVLALGGRVLFGAIIIGVGFFIANLLARTVGGGTASTIIRYGTLALFVAMGLQYMGIADSIINLAFGAVVVGGALAAALAFGLGGRDTAARTLKRLEDNRASTSTPAAASADATRRTGGAAQAGGGTTGSTGGTGSTGRPATPPQSPPRTPPQSPPGTPPSAPPQAP</sequence>
<feature type="compositionally biased region" description="Low complexity" evidence="1">
    <location>
        <begin position="413"/>
        <end position="432"/>
    </location>
</feature>